<gene>
    <name evidence="1" type="ORF">S01H1_11175</name>
</gene>
<dbReference type="EMBL" id="BARS01005694">
    <property type="protein sequence ID" value="GAF77294.1"/>
    <property type="molecule type" value="Genomic_DNA"/>
</dbReference>
<dbReference type="AlphaFoldDB" id="X0S8E8"/>
<accession>X0S8E8</accession>
<evidence type="ECO:0000313" key="1">
    <source>
        <dbReference type="EMBL" id="GAF77294.1"/>
    </source>
</evidence>
<protein>
    <submittedName>
        <fullName evidence="1">Uncharacterized protein</fullName>
    </submittedName>
</protein>
<comment type="caution">
    <text evidence="1">The sequence shown here is derived from an EMBL/GenBank/DDBJ whole genome shotgun (WGS) entry which is preliminary data.</text>
</comment>
<sequence>MNSIYQYRAALNKKRPPLLSTPELHIKSGDTRREVGRKRAVNLMEDIKLQESTLHCNCKRQWSFWEEECEWKVKVLKSKKSEHLNEIKKIDEILKVNSKVEGLISGKNNKI</sequence>
<name>X0S8E8_9ZZZZ</name>
<proteinExistence type="predicted"/>
<reference evidence="1" key="1">
    <citation type="journal article" date="2014" name="Front. Microbiol.">
        <title>High frequency of phylogenetically diverse reductive dehalogenase-homologous genes in deep subseafloor sedimentary metagenomes.</title>
        <authorList>
            <person name="Kawai M."/>
            <person name="Futagami T."/>
            <person name="Toyoda A."/>
            <person name="Takaki Y."/>
            <person name="Nishi S."/>
            <person name="Hori S."/>
            <person name="Arai W."/>
            <person name="Tsubouchi T."/>
            <person name="Morono Y."/>
            <person name="Uchiyama I."/>
            <person name="Ito T."/>
            <person name="Fujiyama A."/>
            <person name="Inagaki F."/>
            <person name="Takami H."/>
        </authorList>
    </citation>
    <scope>NUCLEOTIDE SEQUENCE</scope>
    <source>
        <strain evidence="1">Expedition CK06-06</strain>
    </source>
</reference>
<organism evidence="1">
    <name type="scientific">marine sediment metagenome</name>
    <dbReference type="NCBI Taxonomy" id="412755"/>
    <lineage>
        <taxon>unclassified sequences</taxon>
        <taxon>metagenomes</taxon>
        <taxon>ecological metagenomes</taxon>
    </lineage>
</organism>